<organism evidence="2 3">
    <name type="scientific">Vitis vinifera</name>
    <name type="common">Grape</name>
    <dbReference type="NCBI Taxonomy" id="29760"/>
    <lineage>
        <taxon>Eukaryota</taxon>
        <taxon>Viridiplantae</taxon>
        <taxon>Streptophyta</taxon>
        <taxon>Embryophyta</taxon>
        <taxon>Tracheophyta</taxon>
        <taxon>Spermatophyta</taxon>
        <taxon>Magnoliopsida</taxon>
        <taxon>eudicotyledons</taxon>
        <taxon>Gunneridae</taxon>
        <taxon>Pentapetalae</taxon>
        <taxon>rosids</taxon>
        <taxon>Vitales</taxon>
        <taxon>Vitaceae</taxon>
        <taxon>Viteae</taxon>
        <taxon>Vitis</taxon>
    </lineage>
</organism>
<name>D7U6J8_VITVI</name>
<proteinExistence type="predicted"/>
<keyword evidence="1" id="KW-0732">Signal</keyword>
<evidence type="ECO:0000313" key="3">
    <source>
        <dbReference type="Proteomes" id="UP000009183"/>
    </source>
</evidence>
<accession>D7U6J8</accession>
<protein>
    <submittedName>
        <fullName evidence="2">Uncharacterized protein</fullName>
    </submittedName>
</protein>
<keyword evidence="3" id="KW-1185">Reference proteome</keyword>
<feature type="signal peptide" evidence="1">
    <location>
        <begin position="1"/>
        <end position="16"/>
    </location>
</feature>
<sequence>MPVLTVISMLLHYGLGSSGSMVMKFHKTCLLSSWMRQICSLEAYAQC</sequence>
<dbReference type="EMBL" id="FN596527">
    <property type="protein sequence ID" value="CBI38368.3"/>
    <property type="molecule type" value="Genomic_DNA"/>
</dbReference>
<evidence type="ECO:0000313" key="2">
    <source>
        <dbReference type="EMBL" id="CBI38368.3"/>
    </source>
</evidence>
<dbReference type="AlphaFoldDB" id="D7U6J8"/>
<dbReference type="PaxDb" id="29760-VIT_00s0392g00020.t01"/>
<dbReference type="HOGENOM" id="CLU_3176488_0_0_1"/>
<dbReference type="InParanoid" id="D7U6J8"/>
<feature type="chain" id="PRO_5003106707" evidence="1">
    <location>
        <begin position="17"/>
        <end position="47"/>
    </location>
</feature>
<gene>
    <name evidence="2" type="ORF">VIT_00s0392g00020</name>
</gene>
<dbReference type="Proteomes" id="UP000009183">
    <property type="component" value="Unassembled WGS sequence, unordered"/>
</dbReference>
<reference evidence="3" key="1">
    <citation type="journal article" date="2007" name="Nature">
        <title>The grapevine genome sequence suggests ancestral hexaploidization in major angiosperm phyla.</title>
        <authorList>
            <consortium name="The French-Italian Public Consortium for Grapevine Genome Characterization."/>
            <person name="Jaillon O."/>
            <person name="Aury J.-M."/>
            <person name="Noel B."/>
            <person name="Policriti A."/>
            <person name="Clepet C."/>
            <person name="Casagrande A."/>
            <person name="Choisne N."/>
            <person name="Aubourg S."/>
            <person name="Vitulo N."/>
            <person name="Jubin C."/>
            <person name="Vezzi A."/>
            <person name="Legeai F."/>
            <person name="Hugueney P."/>
            <person name="Dasilva C."/>
            <person name="Horner D."/>
            <person name="Mica E."/>
            <person name="Jublot D."/>
            <person name="Poulain J."/>
            <person name="Bruyere C."/>
            <person name="Billault A."/>
            <person name="Segurens B."/>
            <person name="Gouyvenoux M."/>
            <person name="Ugarte E."/>
            <person name="Cattonaro F."/>
            <person name="Anthouard V."/>
            <person name="Vico V."/>
            <person name="Del Fabbro C."/>
            <person name="Alaux M."/>
            <person name="Di Gaspero G."/>
            <person name="Dumas V."/>
            <person name="Felice N."/>
            <person name="Paillard S."/>
            <person name="Juman I."/>
            <person name="Moroldo M."/>
            <person name="Scalabrin S."/>
            <person name="Canaguier A."/>
            <person name="Le Clainche I."/>
            <person name="Malacrida G."/>
            <person name="Durand E."/>
            <person name="Pesole G."/>
            <person name="Laucou V."/>
            <person name="Chatelet P."/>
            <person name="Merdinoglu D."/>
            <person name="Delledonne M."/>
            <person name="Pezzotti M."/>
            <person name="Lecharny A."/>
            <person name="Scarpelli C."/>
            <person name="Artiguenave F."/>
            <person name="Pe M.E."/>
            <person name="Valle G."/>
            <person name="Morgante M."/>
            <person name="Caboche M."/>
            <person name="Adam-Blondon A.-F."/>
            <person name="Weissenbach J."/>
            <person name="Quetier F."/>
            <person name="Wincker P."/>
        </authorList>
    </citation>
    <scope>NUCLEOTIDE SEQUENCE [LARGE SCALE GENOMIC DNA]</scope>
    <source>
        <strain evidence="3">cv. Pinot noir / PN40024</strain>
    </source>
</reference>
<evidence type="ECO:0000256" key="1">
    <source>
        <dbReference type="SAM" id="SignalP"/>
    </source>
</evidence>